<proteinExistence type="predicted"/>
<name>A0A7K1YBI0_9SPHI</name>
<evidence type="ECO:0000313" key="1">
    <source>
        <dbReference type="EMBL" id="MXV51944.1"/>
    </source>
</evidence>
<dbReference type="EMBL" id="WVHT01000006">
    <property type="protein sequence ID" value="MXV51944.1"/>
    <property type="molecule type" value="Genomic_DNA"/>
</dbReference>
<dbReference type="AlphaFoldDB" id="A0A7K1YBI0"/>
<keyword evidence="2" id="KW-1185">Reference proteome</keyword>
<gene>
    <name evidence="1" type="ORF">GS399_13255</name>
</gene>
<accession>A0A7K1YBI0</accession>
<dbReference type="Proteomes" id="UP000466586">
    <property type="component" value="Unassembled WGS sequence"/>
</dbReference>
<dbReference type="PROSITE" id="PS51257">
    <property type="entry name" value="PROKAR_LIPOPROTEIN"/>
    <property type="match status" value="1"/>
</dbReference>
<protein>
    <submittedName>
        <fullName evidence="1">Uncharacterized protein</fullName>
    </submittedName>
</protein>
<reference evidence="1 2" key="1">
    <citation type="submission" date="2019-11" db="EMBL/GenBank/DDBJ databases">
        <title>Pedobacter sp. HMF7647 Genome sequencing and assembly.</title>
        <authorList>
            <person name="Kang H."/>
            <person name="Kim H."/>
            <person name="Joh K."/>
        </authorList>
    </citation>
    <scope>NUCLEOTIDE SEQUENCE [LARGE SCALE GENOMIC DNA]</scope>
    <source>
        <strain evidence="1 2">HMF7647</strain>
    </source>
</reference>
<evidence type="ECO:0000313" key="2">
    <source>
        <dbReference type="Proteomes" id="UP000466586"/>
    </source>
</evidence>
<organism evidence="1 2">
    <name type="scientific">Hufsiella arboris</name>
    <dbReference type="NCBI Taxonomy" id="2695275"/>
    <lineage>
        <taxon>Bacteria</taxon>
        <taxon>Pseudomonadati</taxon>
        <taxon>Bacteroidota</taxon>
        <taxon>Sphingobacteriia</taxon>
        <taxon>Sphingobacteriales</taxon>
        <taxon>Sphingobacteriaceae</taxon>
        <taxon>Hufsiella</taxon>
    </lineage>
</organism>
<comment type="caution">
    <text evidence="1">The sequence shown here is derived from an EMBL/GenBank/DDBJ whole genome shotgun (WGS) entry which is preliminary data.</text>
</comment>
<dbReference type="RefSeq" id="WP_160845129.1">
    <property type="nucleotide sequence ID" value="NZ_WVHT01000006.1"/>
</dbReference>
<sequence>MIRYLFFLLNALILFSCKPRSTVFPNGKPSFEIVKGKHFIEVSRRFPGGLSFNKDGYMLKPEWDLFILNDSTVRIYSPFEKAYVNYPYFFDHDSVFNMARTWLRLKYLTKDSMMFQILRVANKEISRTRSNAYMKFYSESYINDSLHTTAQKLKQPPAADSLYIRQRTMQAAKIPDSAFIAIEPVTLTSKSPIIRVEKILPETGPLSDDKTSDFYLLPEFKIMISKAYRDFHYEFSVFVDAKGVMHFNRSEIMLSDDFAEHYQEIMKGVMSVYLQNLLTITPGKTLGIPHTSMIIVDVTGKKQG</sequence>